<evidence type="ECO:0000313" key="3">
    <source>
        <dbReference type="Proteomes" id="UP000292886"/>
    </source>
</evidence>
<reference evidence="3" key="1">
    <citation type="submission" date="2019-03" db="EMBL/GenBank/DDBJ databases">
        <title>Weissella sp. 26KH-42 Genome sequencing.</title>
        <authorList>
            <person name="Heo J."/>
            <person name="Kim S.-J."/>
            <person name="Kim J.-S."/>
            <person name="Hong S.-B."/>
            <person name="Kwon S.-W."/>
        </authorList>
    </citation>
    <scope>NUCLEOTIDE SEQUENCE [LARGE SCALE GENOMIC DNA]</scope>
    <source>
        <strain evidence="3">26KH-42</strain>
    </source>
</reference>
<feature type="transmembrane region" description="Helical" evidence="1">
    <location>
        <begin position="103"/>
        <end position="121"/>
    </location>
</feature>
<dbReference type="OrthoDB" id="2145555at2"/>
<keyword evidence="1" id="KW-0472">Membrane</keyword>
<protein>
    <submittedName>
        <fullName evidence="2">Uncharacterized protein</fullName>
    </submittedName>
</protein>
<dbReference type="AlphaFoldDB" id="A0A4P6YV94"/>
<gene>
    <name evidence="2" type="ORF">EQG49_09425</name>
</gene>
<feature type="transmembrane region" description="Helical" evidence="1">
    <location>
        <begin position="213"/>
        <end position="242"/>
    </location>
</feature>
<evidence type="ECO:0000313" key="2">
    <source>
        <dbReference type="EMBL" id="QBO36663.1"/>
    </source>
</evidence>
<dbReference type="EMBL" id="CP037940">
    <property type="protein sequence ID" value="QBO36663.1"/>
    <property type="molecule type" value="Genomic_DNA"/>
</dbReference>
<feature type="transmembrane region" description="Helical" evidence="1">
    <location>
        <begin position="127"/>
        <end position="145"/>
    </location>
</feature>
<keyword evidence="1" id="KW-1133">Transmembrane helix</keyword>
<keyword evidence="1" id="KW-0812">Transmembrane</keyword>
<evidence type="ECO:0000256" key="1">
    <source>
        <dbReference type="SAM" id="Phobius"/>
    </source>
</evidence>
<feature type="transmembrane region" description="Helical" evidence="1">
    <location>
        <begin position="152"/>
        <end position="174"/>
    </location>
</feature>
<sequence>MDEEYSARINRLEHTGQATTATTTTPLPTDNQPRTLKERLRNIPWISALITVIAQNVIWWTYPLIYSQHLNGQLPVNLQVLIGYTIFVSLGIFFTFNSRFRSWIAPFFLIASLILTFSSLIKGSIELFIMLLMFSGFMLLVQFKWLKLQNTFGLIIYSVGASFALPMTIFYLQNSYVTEPFLWTLLPLILSYLFFMSPIFIENETPKRMVSLVFGLFFLIDILTLPLNFWTILAILIVTVTWLILINLRLKRDYQMVAFTVLQMITVLMIFFQQH</sequence>
<feature type="transmembrane region" description="Helical" evidence="1">
    <location>
        <begin position="43"/>
        <end position="62"/>
    </location>
</feature>
<feature type="transmembrane region" description="Helical" evidence="1">
    <location>
        <begin position="254"/>
        <end position="272"/>
    </location>
</feature>
<proteinExistence type="predicted"/>
<keyword evidence="3" id="KW-1185">Reference proteome</keyword>
<name>A0A4P6YV94_9LACO</name>
<organism evidence="2 3">
    <name type="scientific">Periweissella cryptocerci</name>
    <dbReference type="NCBI Taxonomy" id="2506420"/>
    <lineage>
        <taxon>Bacteria</taxon>
        <taxon>Bacillati</taxon>
        <taxon>Bacillota</taxon>
        <taxon>Bacilli</taxon>
        <taxon>Lactobacillales</taxon>
        <taxon>Lactobacillaceae</taxon>
        <taxon>Periweissella</taxon>
    </lineage>
</organism>
<dbReference type="KEGG" id="wei:EQG49_09425"/>
<dbReference type="RefSeq" id="WP_133363740.1">
    <property type="nucleotide sequence ID" value="NZ_CP037940.1"/>
</dbReference>
<accession>A0A4P6YV94</accession>
<feature type="transmembrane region" description="Helical" evidence="1">
    <location>
        <begin position="74"/>
        <end position="96"/>
    </location>
</feature>
<dbReference type="Proteomes" id="UP000292886">
    <property type="component" value="Chromosome"/>
</dbReference>
<feature type="transmembrane region" description="Helical" evidence="1">
    <location>
        <begin position="180"/>
        <end position="201"/>
    </location>
</feature>